<keyword evidence="2" id="KW-1185">Reference proteome</keyword>
<dbReference type="Proteomes" id="UP000183809">
    <property type="component" value="Unassembled WGS sequence"/>
</dbReference>
<dbReference type="AlphaFoldDB" id="A0A1J9SK70"/>
<dbReference type="PANTHER" id="PTHR38049">
    <property type="entry name" value="RICIN B LECTIN DOMAIN-CONTAINING PROTEIN"/>
    <property type="match status" value="1"/>
</dbReference>
<evidence type="ECO:0000313" key="2">
    <source>
        <dbReference type="Proteomes" id="UP000183809"/>
    </source>
</evidence>
<sequence length="186" mass="20819">MLNKQALQAVTQGQHKSAKEKYRGLKTNLVISCTGTSSGSHEVNGRSVVLLNNKLYINTPSLPPGAHPFAGYFLPHPSHTWGRLGEGLVSTISDDPPQLNWIYLDVNTHELKYGLRADCEEHLWEGFMAVEEKKGSGIWEVGFDRDDDGLVEVGCEKMRRVECELDRREMRVQKPPKSDLGSDEEA</sequence>
<organism evidence="1 2">
    <name type="scientific">Diplodia corticola</name>
    <dbReference type="NCBI Taxonomy" id="236234"/>
    <lineage>
        <taxon>Eukaryota</taxon>
        <taxon>Fungi</taxon>
        <taxon>Dikarya</taxon>
        <taxon>Ascomycota</taxon>
        <taxon>Pezizomycotina</taxon>
        <taxon>Dothideomycetes</taxon>
        <taxon>Dothideomycetes incertae sedis</taxon>
        <taxon>Botryosphaeriales</taxon>
        <taxon>Botryosphaeriaceae</taxon>
        <taxon>Diplodia</taxon>
    </lineage>
</organism>
<dbReference type="EMBL" id="MNUE01000001">
    <property type="protein sequence ID" value="OJD40743.1"/>
    <property type="molecule type" value="Genomic_DNA"/>
</dbReference>
<accession>A0A1J9SK70</accession>
<reference evidence="1 2" key="1">
    <citation type="submission" date="2016-10" db="EMBL/GenBank/DDBJ databases">
        <title>Proteomics and genomics reveal pathogen-plant mechanisms compatible with a hemibiotrophic lifestyle of Diplodia corticola.</title>
        <authorList>
            <person name="Fernandes I."/>
            <person name="De Jonge R."/>
            <person name="Van De Peer Y."/>
            <person name="Devreese B."/>
            <person name="Alves A."/>
            <person name="Esteves A.C."/>
        </authorList>
    </citation>
    <scope>NUCLEOTIDE SEQUENCE [LARGE SCALE GENOMIC DNA]</scope>
    <source>
        <strain evidence="1 2">CBS 112549</strain>
    </source>
</reference>
<proteinExistence type="predicted"/>
<dbReference type="RefSeq" id="XP_020135586.1">
    <property type="nucleotide sequence ID" value="XM_020269931.1"/>
</dbReference>
<gene>
    <name evidence="1" type="ORF">BKCO1_1000524</name>
</gene>
<comment type="caution">
    <text evidence="1">The sequence shown here is derived from an EMBL/GenBank/DDBJ whole genome shotgun (WGS) entry which is preliminary data.</text>
</comment>
<dbReference type="GeneID" id="31010190"/>
<dbReference type="PANTHER" id="PTHR38049:SF2">
    <property type="entry name" value="RICIN B LECTIN DOMAIN-CONTAINING PROTEIN"/>
    <property type="match status" value="1"/>
</dbReference>
<evidence type="ECO:0000313" key="1">
    <source>
        <dbReference type="EMBL" id="OJD40743.1"/>
    </source>
</evidence>
<protein>
    <submittedName>
        <fullName evidence="1">Uncharacterized protein</fullName>
    </submittedName>
</protein>
<dbReference type="OrthoDB" id="3928002at2759"/>
<name>A0A1J9SK70_9PEZI</name>